<sequence length="91" mass="10308">METPLTVVTEAFKELACGMDADGGELRLAPFDDTCALVSMLFRSLGMAFRFAKIEYVTKFSARRRPRSAIIPFAVVPMRFFFPVFFLEPFA</sequence>
<evidence type="ECO:0000313" key="3">
    <source>
        <dbReference type="Proteomes" id="UP000823388"/>
    </source>
</evidence>
<comment type="caution">
    <text evidence="2">The sequence shown here is derived from an EMBL/GenBank/DDBJ whole genome shotgun (WGS) entry which is preliminary data.</text>
</comment>
<gene>
    <name evidence="2" type="ORF">PVAP13_3NG186463</name>
</gene>
<organism evidence="2 3">
    <name type="scientific">Panicum virgatum</name>
    <name type="common">Blackwell switchgrass</name>
    <dbReference type="NCBI Taxonomy" id="38727"/>
    <lineage>
        <taxon>Eukaryota</taxon>
        <taxon>Viridiplantae</taxon>
        <taxon>Streptophyta</taxon>
        <taxon>Embryophyta</taxon>
        <taxon>Tracheophyta</taxon>
        <taxon>Spermatophyta</taxon>
        <taxon>Magnoliopsida</taxon>
        <taxon>Liliopsida</taxon>
        <taxon>Poales</taxon>
        <taxon>Poaceae</taxon>
        <taxon>PACMAD clade</taxon>
        <taxon>Panicoideae</taxon>
        <taxon>Panicodae</taxon>
        <taxon>Paniceae</taxon>
        <taxon>Panicinae</taxon>
        <taxon>Panicum</taxon>
        <taxon>Panicum sect. Hiantes</taxon>
    </lineage>
</organism>
<dbReference type="AlphaFoldDB" id="A0A8T0UK60"/>
<keyword evidence="1" id="KW-0472">Membrane</keyword>
<keyword evidence="1" id="KW-0812">Transmembrane</keyword>
<evidence type="ECO:0000313" key="2">
    <source>
        <dbReference type="EMBL" id="KAG2621214.1"/>
    </source>
</evidence>
<reference evidence="2" key="1">
    <citation type="submission" date="2020-05" db="EMBL/GenBank/DDBJ databases">
        <title>WGS assembly of Panicum virgatum.</title>
        <authorList>
            <person name="Lovell J.T."/>
            <person name="Jenkins J."/>
            <person name="Shu S."/>
            <person name="Juenger T.E."/>
            <person name="Schmutz J."/>
        </authorList>
    </citation>
    <scope>NUCLEOTIDE SEQUENCE</scope>
    <source>
        <strain evidence="2">AP13</strain>
    </source>
</reference>
<dbReference type="EMBL" id="CM029042">
    <property type="protein sequence ID" value="KAG2621214.1"/>
    <property type="molecule type" value="Genomic_DNA"/>
</dbReference>
<keyword evidence="1" id="KW-1133">Transmembrane helix</keyword>
<proteinExistence type="predicted"/>
<protein>
    <submittedName>
        <fullName evidence="2">Uncharacterized protein</fullName>
    </submittedName>
</protein>
<keyword evidence="3" id="KW-1185">Reference proteome</keyword>
<name>A0A8T0UK60_PANVG</name>
<dbReference type="Gene3D" id="1.10.3520.10">
    <property type="entry name" value="Glycolipid transfer protein"/>
    <property type="match status" value="1"/>
</dbReference>
<evidence type="ECO:0000256" key="1">
    <source>
        <dbReference type="SAM" id="Phobius"/>
    </source>
</evidence>
<feature type="transmembrane region" description="Helical" evidence="1">
    <location>
        <begin position="69"/>
        <end position="87"/>
    </location>
</feature>
<dbReference type="InterPro" id="IPR036497">
    <property type="entry name" value="GLTP_sf"/>
</dbReference>
<accession>A0A8T0UK60</accession>
<dbReference type="Proteomes" id="UP000823388">
    <property type="component" value="Chromosome 3N"/>
</dbReference>